<reference evidence="1" key="1">
    <citation type="submission" date="2020-12" db="EMBL/GenBank/DDBJ databases">
        <title>Sanguibacter suaedae sp. nov., isolated from Suaeda aralocaspica.</title>
        <authorList>
            <person name="Ma Q."/>
        </authorList>
    </citation>
    <scope>NUCLEOTIDE SEQUENCE</scope>
    <source>
        <strain evidence="1">YZGR15</strain>
    </source>
</reference>
<comment type="caution">
    <text evidence="1">The sequence shown here is derived from an EMBL/GenBank/DDBJ whole genome shotgun (WGS) entry which is preliminary data.</text>
</comment>
<accession>A0A934I9L2</accession>
<name>A0A934I9L2_9MICO</name>
<protein>
    <submittedName>
        <fullName evidence="1">Uncharacterized protein</fullName>
    </submittedName>
</protein>
<organism evidence="1 2">
    <name type="scientific">Sanguibacter suaedae</name>
    <dbReference type="NCBI Taxonomy" id="2795737"/>
    <lineage>
        <taxon>Bacteria</taxon>
        <taxon>Bacillati</taxon>
        <taxon>Actinomycetota</taxon>
        <taxon>Actinomycetes</taxon>
        <taxon>Micrococcales</taxon>
        <taxon>Sanguibacteraceae</taxon>
        <taxon>Sanguibacter</taxon>
    </lineage>
</organism>
<proteinExistence type="predicted"/>
<evidence type="ECO:0000313" key="2">
    <source>
        <dbReference type="Proteomes" id="UP000602087"/>
    </source>
</evidence>
<keyword evidence="2" id="KW-1185">Reference proteome</keyword>
<dbReference type="RefSeq" id="WP_198732296.1">
    <property type="nucleotide sequence ID" value="NZ_JAEINH010000001.1"/>
</dbReference>
<dbReference type="Proteomes" id="UP000602087">
    <property type="component" value="Unassembled WGS sequence"/>
</dbReference>
<dbReference type="EMBL" id="JAEINH010000001">
    <property type="protein sequence ID" value="MBI9113745.1"/>
    <property type="molecule type" value="Genomic_DNA"/>
</dbReference>
<gene>
    <name evidence="1" type="ORF">JAV76_01800</name>
</gene>
<evidence type="ECO:0000313" key="1">
    <source>
        <dbReference type="EMBL" id="MBI9113745.1"/>
    </source>
</evidence>
<dbReference type="AlphaFoldDB" id="A0A934I9L2"/>
<sequence length="57" mass="5926">MSRTHTGATTPVAELEPCARPAAVDYRLTESGAGLTLRDGGARYRCAMASRQPGSCG</sequence>